<feature type="region of interest" description="Disordered" evidence="2">
    <location>
        <begin position="276"/>
        <end position="310"/>
    </location>
</feature>
<evidence type="ECO:0000313" key="3">
    <source>
        <dbReference type="EMBL" id="KAI1616761.1"/>
    </source>
</evidence>
<evidence type="ECO:0000256" key="1">
    <source>
        <dbReference type="SAM" id="Coils"/>
    </source>
</evidence>
<feature type="region of interest" description="Disordered" evidence="2">
    <location>
        <begin position="54"/>
        <end position="195"/>
    </location>
</feature>
<dbReference type="AlphaFoldDB" id="A0AAN6IGK1"/>
<accession>A0AAN6IGK1</accession>
<feature type="region of interest" description="Disordered" evidence="2">
    <location>
        <begin position="338"/>
        <end position="363"/>
    </location>
</feature>
<dbReference type="PANTHER" id="PTHR42023:SF1">
    <property type="entry name" value="BHLH DOMAIN-CONTAINING PROTEIN"/>
    <property type="match status" value="1"/>
</dbReference>
<feature type="compositionally biased region" description="Basic and acidic residues" evidence="2">
    <location>
        <begin position="152"/>
        <end position="175"/>
    </location>
</feature>
<feature type="compositionally biased region" description="Polar residues" evidence="2">
    <location>
        <begin position="456"/>
        <end position="466"/>
    </location>
</feature>
<feature type="compositionally biased region" description="Polar residues" evidence="2">
    <location>
        <begin position="120"/>
        <end position="129"/>
    </location>
</feature>
<keyword evidence="1" id="KW-0175">Coiled coil</keyword>
<feature type="compositionally biased region" description="Polar residues" evidence="2">
    <location>
        <begin position="420"/>
        <end position="447"/>
    </location>
</feature>
<evidence type="ECO:0000313" key="4">
    <source>
        <dbReference type="Proteomes" id="UP001203852"/>
    </source>
</evidence>
<reference evidence="3" key="1">
    <citation type="journal article" date="2022" name="bioRxiv">
        <title>Deciphering the potential niche of two novel black yeast fungi from a biological soil crust based on their genomes, phenotypes, and melanin regulation.</title>
        <authorList>
            <consortium name="DOE Joint Genome Institute"/>
            <person name="Carr E.C."/>
            <person name="Barton Q."/>
            <person name="Grambo S."/>
            <person name="Sullivan M."/>
            <person name="Renfro C.M."/>
            <person name="Kuo A."/>
            <person name="Pangilinan J."/>
            <person name="Lipzen A."/>
            <person name="Keymanesh K."/>
            <person name="Savage E."/>
            <person name="Barry K."/>
            <person name="Grigoriev I.V."/>
            <person name="Riekhof W.R."/>
            <person name="Harris S.S."/>
        </authorList>
    </citation>
    <scope>NUCLEOTIDE SEQUENCE</scope>
    <source>
        <strain evidence="3">JF 03-4F</strain>
    </source>
</reference>
<protein>
    <submittedName>
        <fullName evidence="3">Uncharacterized protein</fullName>
    </submittedName>
</protein>
<feature type="coiled-coil region" evidence="1">
    <location>
        <begin position="544"/>
        <end position="571"/>
    </location>
</feature>
<proteinExistence type="predicted"/>
<dbReference type="PANTHER" id="PTHR42023">
    <property type="entry name" value="BHLH DOMAIN-CONTAINING PROTEIN"/>
    <property type="match status" value="1"/>
</dbReference>
<keyword evidence="4" id="KW-1185">Reference proteome</keyword>
<sequence length="638" mass="70628">MWRRNNNDPQLGYYVYPDADERYLETIPEVESLYSRASRRSSVGTALPELPFRAVPPLNDQNPIYSYDLDSSNPYSQNSTPEMKQAQETHREVANVSPISTQDSTHHNSYGSDGSLVSPVDSSFPHNAPTTHSQTTTTSQIPRIIPLAAPKSNREDVPKRWALQKGEDGATRWDEYSGEPNLAGKPPSARPGMLPTLEQQYPQLKERTRQILANLKEREAVKKANWGKVPPPIESDPLDHPVQRPPWKGASGRHAIVEPVKNNPAARTRPLMLVQRHKEAEDSQRSPTSEEDSIPPGKTPRSPIDAVSYAASTLPTVREISSDDDIKPVAPLKVRNTPRVVSPVPTENPRALDSPFRSPGPTTRIFELAASPVPSNVQEYGADSPTLGSVHSFQGPERSSSEESITMKAVPNPLQREPDSSSSWNTYASTTVAPQSPISRAEMTSSPIPRAELTGSPVSMTEQSAVPSPIALRKRVASNNSVQKSYDNSSSISPFSNTPGRSSSLLRKAIAGNEKPRAVSLMSGLSVSKSLPPTPVELEAADKAGSLEARLEDLARRKRNLHKIIAELRDSLKRNAIIYDARKRKEVDKMITNINMELQDVTNEEHEVSLRLYRVVKRRDKDEFYEKPTGLWIKRVTS</sequence>
<dbReference type="Proteomes" id="UP001203852">
    <property type="component" value="Unassembled WGS sequence"/>
</dbReference>
<feature type="region of interest" description="Disordered" evidence="2">
    <location>
        <begin position="376"/>
        <end position="466"/>
    </location>
</feature>
<evidence type="ECO:0000256" key="2">
    <source>
        <dbReference type="SAM" id="MobiDB-lite"/>
    </source>
</evidence>
<feature type="region of interest" description="Disordered" evidence="2">
    <location>
        <begin position="481"/>
        <end position="502"/>
    </location>
</feature>
<comment type="caution">
    <text evidence="3">The sequence shown here is derived from an EMBL/GenBank/DDBJ whole genome shotgun (WGS) entry which is preliminary data.</text>
</comment>
<name>A0AAN6IGK1_9EURO</name>
<organism evidence="3 4">
    <name type="scientific">Exophiala viscosa</name>
    <dbReference type="NCBI Taxonomy" id="2486360"/>
    <lineage>
        <taxon>Eukaryota</taxon>
        <taxon>Fungi</taxon>
        <taxon>Dikarya</taxon>
        <taxon>Ascomycota</taxon>
        <taxon>Pezizomycotina</taxon>
        <taxon>Eurotiomycetes</taxon>
        <taxon>Chaetothyriomycetidae</taxon>
        <taxon>Chaetothyriales</taxon>
        <taxon>Herpotrichiellaceae</taxon>
        <taxon>Exophiala</taxon>
    </lineage>
</organism>
<feature type="compositionally biased region" description="Polar residues" evidence="2">
    <location>
        <begin position="59"/>
        <end position="82"/>
    </location>
</feature>
<gene>
    <name evidence="3" type="ORF">EDD36DRAFT_484453</name>
</gene>
<dbReference type="EMBL" id="MU404351">
    <property type="protein sequence ID" value="KAI1616761.1"/>
    <property type="molecule type" value="Genomic_DNA"/>
</dbReference>
<feature type="compositionally biased region" description="Polar residues" evidence="2">
    <location>
        <begin position="97"/>
        <end position="112"/>
    </location>
</feature>
<feature type="compositionally biased region" description="Low complexity" evidence="2">
    <location>
        <begin position="130"/>
        <end position="140"/>
    </location>
</feature>